<protein>
    <submittedName>
        <fullName evidence="1">Alpha/beta hydrolase</fullName>
    </submittedName>
</protein>
<reference evidence="1 2" key="1">
    <citation type="submission" date="2019-05" db="EMBL/GenBank/DDBJ databases">
        <title>Dyadobacter AR-3-8 sp. nov., isolated from arctic soil.</title>
        <authorList>
            <person name="Chaudhary D.K."/>
        </authorList>
    </citation>
    <scope>NUCLEOTIDE SEQUENCE [LARGE SCALE GENOMIC DNA]</scope>
    <source>
        <strain evidence="1 2">AR-3-8</strain>
    </source>
</reference>
<dbReference type="RefSeq" id="WP_137339846.1">
    <property type="nucleotide sequence ID" value="NZ_BSQH01000007.1"/>
</dbReference>
<keyword evidence="2" id="KW-1185">Reference proteome</keyword>
<dbReference type="InterPro" id="IPR029058">
    <property type="entry name" value="AB_hydrolase_fold"/>
</dbReference>
<dbReference type="GO" id="GO:0016787">
    <property type="term" value="F:hydrolase activity"/>
    <property type="evidence" value="ECO:0007669"/>
    <property type="project" value="UniProtKB-KW"/>
</dbReference>
<organism evidence="1 2">
    <name type="scientific">Dyadobacter frigoris</name>
    <dbReference type="NCBI Taxonomy" id="2576211"/>
    <lineage>
        <taxon>Bacteria</taxon>
        <taxon>Pseudomonadati</taxon>
        <taxon>Bacteroidota</taxon>
        <taxon>Cytophagia</taxon>
        <taxon>Cytophagales</taxon>
        <taxon>Spirosomataceae</taxon>
        <taxon>Dyadobacter</taxon>
    </lineage>
</organism>
<dbReference type="Proteomes" id="UP000304900">
    <property type="component" value="Unassembled WGS sequence"/>
</dbReference>
<dbReference type="AlphaFoldDB" id="A0A4U6D7N6"/>
<evidence type="ECO:0000313" key="1">
    <source>
        <dbReference type="EMBL" id="TKT92301.1"/>
    </source>
</evidence>
<gene>
    <name evidence="1" type="ORF">FDK13_10000</name>
</gene>
<comment type="caution">
    <text evidence="1">The sequence shown here is derived from an EMBL/GenBank/DDBJ whole genome shotgun (WGS) entry which is preliminary data.</text>
</comment>
<dbReference type="Gene3D" id="3.40.50.1820">
    <property type="entry name" value="alpha/beta hydrolase"/>
    <property type="match status" value="1"/>
</dbReference>
<dbReference type="OrthoDB" id="9814760at2"/>
<name>A0A4U6D7N6_9BACT</name>
<dbReference type="EMBL" id="SZVO01000004">
    <property type="protein sequence ID" value="TKT92301.1"/>
    <property type="molecule type" value="Genomic_DNA"/>
</dbReference>
<proteinExistence type="predicted"/>
<evidence type="ECO:0000313" key="2">
    <source>
        <dbReference type="Proteomes" id="UP000304900"/>
    </source>
</evidence>
<dbReference type="SUPFAM" id="SSF53474">
    <property type="entry name" value="alpha/beta-Hydrolases"/>
    <property type="match status" value="1"/>
</dbReference>
<sequence length="255" mass="29339">MTRIFFYQLLIILIFASIDVSAQSSIQIFPVKTDNLNLFDKVRNRSVPIALYLPITDRKIRKQKLVIFSHGYGENKGGDYLVYSYLTENLASLGYFVVSIQHELPTDSLLAMTEPYYITRKSNWERGVRNIHFVLNEMKRLNPDLDYEHLSLIGHSNGGDMTALFATKYPDLADKIITLDNRRMALPKSRHPRIYSIRSSDLPADDGVLPTSSEAEKYRIKIVKLANTKHTEMDNDANAEQRKEINSYLENFISN</sequence>
<accession>A0A4U6D7N6</accession>
<keyword evidence="1" id="KW-0378">Hydrolase</keyword>